<feature type="transmembrane region" description="Helical" evidence="8">
    <location>
        <begin position="262"/>
        <end position="283"/>
    </location>
</feature>
<accession>A0A136J194</accession>
<dbReference type="SUPFAM" id="SSF49344">
    <property type="entry name" value="CBD9-like"/>
    <property type="match status" value="1"/>
</dbReference>
<feature type="compositionally biased region" description="Low complexity" evidence="7">
    <location>
        <begin position="451"/>
        <end position="467"/>
    </location>
</feature>
<organism evidence="11 12">
    <name type="scientific">Microdochium bolleyi</name>
    <dbReference type="NCBI Taxonomy" id="196109"/>
    <lineage>
        <taxon>Eukaryota</taxon>
        <taxon>Fungi</taxon>
        <taxon>Dikarya</taxon>
        <taxon>Ascomycota</taxon>
        <taxon>Pezizomycotina</taxon>
        <taxon>Sordariomycetes</taxon>
        <taxon>Xylariomycetidae</taxon>
        <taxon>Xylariales</taxon>
        <taxon>Microdochiaceae</taxon>
        <taxon>Microdochium</taxon>
    </lineage>
</organism>
<evidence type="ECO:0000256" key="2">
    <source>
        <dbReference type="ARBA" id="ARBA00022448"/>
    </source>
</evidence>
<dbReference type="Pfam" id="PF16010">
    <property type="entry name" value="CDH-cyt"/>
    <property type="match status" value="1"/>
</dbReference>
<dbReference type="SMART" id="SM00665">
    <property type="entry name" value="B561"/>
    <property type="match status" value="1"/>
</dbReference>
<dbReference type="PANTHER" id="PTHR47797">
    <property type="entry name" value="DEHYDROGENASE, PUTATIVE (AFU_ORTHOLOGUE AFUA_8G05805)-RELATED"/>
    <property type="match status" value="1"/>
</dbReference>
<keyword evidence="9" id="KW-0732">Signal</keyword>
<evidence type="ECO:0000256" key="3">
    <source>
        <dbReference type="ARBA" id="ARBA00022692"/>
    </source>
</evidence>
<evidence type="ECO:0000256" key="6">
    <source>
        <dbReference type="ARBA" id="ARBA00023136"/>
    </source>
</evidence>
<feature type="transmembrane region" description="Helical" evidence="8">
    <location>
        <begin position="329"/>
        <end position="347"/>
    </location>
</feature>
<dbReference type="Gene3D" id="1.20.120.1770">
    <property type="match status" value="1"/>
</dbReference>
<dbReference type="Gene3D" id="2.60.40.1210">
    <property type="entry name" value="Cellobiose dehydrogenase, cytochrome domain"/>
    <property type="match status" value="1"/>
</dbReference>
<keyword evidence="3 8" id="KW-0812">Transmembrane</keyword>
<feature type="chain" id="PRO_5007293360" description="Cytochrome b561 domain-containing protein" evidence="9">
    <location>
        <begin position="23"/>
        <end position="492"/>
    </location>
</feature>
<dbReference type="CDD" id="cd08760">
    <property type="entry name" value="Cyt_b561_FRRS1_like"/>
    <property type="match status" value="1"/>
</dbReference>
<feature type="transmembrane region" description="Helical" evidence="8">
    <location>
        <begin position="367"/>
        <end position="385"/>
    </location>
</feature>
<dbReference type="Proteomes" id="UP000070501">
    <property type="component" value="Unassembled WGS sequence"/>
</dbReference>
<dbReference type="PANTHER" id="PTHR47797:SF1">
    <property type="entry name" value="CYTOCHROME B561 DOMAIN-CONTAINING PROTEIN-RELATED"/>
    <property type="match status" value="1"/>
</dbReference>
<evidence type="ECO:0000256" key="4">
    <source>
        <dbReference type="ARBA" id="ARBA00022982"/>
    </source>
</evidence>
<dbReference type="Pfam" id="PF03188">
    <property type="entry name" value="Cytochrom_B561"/>
    <property type="match status" value="1"/>
</dbReference>
<feature type="transmembrane region" description="Helical" evidence="8">
    <location>
        <begin position="391"/>
        <end position="413"/>
    </location>
</feature>
<evidence type="ECO:0000256" key="7">
    <source>
        <dbReference type="SAM" id="MobiDB-lite"/>
    </source>
</evidence>
<evidence type="ECO:0000313" key="11">
    <source>
        <dbReference type="EMBL" id="KXJ90839.1"/>
    </source>
</evidence>
<keyword evidence="2" id="KW-0813">Transport</keyword>
<proteinExistence type="predicted"/>
<evidence type="ECO:0000256" key="1">
    <source>
        <dbReference type="ARBA" id="ARBA00004370"/>
    </source>
</evidence>
<name>A0A136J194_9PEZI</name>
<dbReference type="InParanoid" id="A0A136J194"/>
<dbReference type="InterPro" id="IPR006593">
    <property type="entry name" value="Cyt_b561/ferric_Rdtase_TM"/>
</dbReference>
<evidence type="ECO:0000256" key="8">
    <source>
        <dbReference type="SAM" id="Phobius"/>
    </source>
</evidence>
<dbReference type="OrthoDB" id="19261at2759"/>
<protein>
    <recommendedName>
        <fullName evidence="10">Cytochrome b561 domain-containing protein</fullName>
    </recommendedName>
</protein>
<dbReference type="AlphaFoldDB" id="A0A136J194"/>
<evidence type="ECO:0000313" key="12">
    <source>
        <dbReference type="Proteomes" id="UP000070501"/>
    </source>
</evidence>
<evidence type="ECO:0000256" key="5">
    <source>
        <dbReference type="ARBA" id="ARBA00022989"/>
    </source>
</evidence>
<feature type="region of interest" description="Disordered" evidence="7">
    <location>
        <begin position="451"/>
        <end position="492"/>
    </location>
</feature>
<gene>
    <name evidence="11" type="ORF">Micbo1qcDRAFT_163485</name>
</gene>
<feature type="transmembrane region" description="Helical" evidence="8">
    <location>
        <begin position="295"/>
        <end position="317"/>
    </location>
</feature>
<sequence length="492" mass="52877">MAKTWCQRVLLALAVFTTLAAAQAGNSTNSNTNSTGNGSPSSSSLLSHGALFYTPSRNLAFALSVPQDKSTQDIYFTMIMAINTMWGAVGLGSDSMAGSLMLVVHGSGSGANVTLSPRIAGAGHSEPWYNPDIRVEALPGTTRIDGTAWVYYGVCRNCRTWTTPQGDRRGIDVVSTKQDMIYATGEVGDIWSDDLNYPLRVHKSFGSFTMDMTVASSGGGGAASAALSASPPRVDLDSTAPQLVGTAQGATAVQAYRDWKGLVHAVIMVLVFVGAFPFGAFILRLGGWVRAHAVLQGLAGILFIVGASLGMSISGMYNRTRKFNSAHQVVGLIIFIFVFGQFTLGVLHHRNFKKTQQKTKLAPIHVWLGRLILVLGVINGFLGFTLSQAVFYNYILLGLVLAIFPLFGVILAIRKCLSKKFDKENKIVSETGDYSAGQTGYNLEPWQVPPHLQQQQQHQQQPGAPYPGYSASAGFAPPPAYQGPQQNTREYV</sequence>
<reference evidence="12" key="1">
    <citation type="submission" date="2016-02" db="EMBL/GenBank/DDBJ databases">
        <title>Draft genome sequence of Microdochium bolleyi, a fungal endophyte of beachgrass.</title>
        <authorList>
            <consortium name="DOE Joint Genome Institute"/>
            <person name="David A.S."/>
            <person name="May G."/>
            <person name="Haridas S."/>
            <person name="Lim J."/>
            <person name="Wang M."/>
            <person name="Labutti K."/>
            <person name="Lipzen A."/>
            <person name="Barry K."/>
            <person name="Grigoriev I.V."/>
        </authorList>
    </citation>
    <scope>NUCLEOTIDE SEQUENCE [LARGE SCALE GENOMIC DNA]</scope>
    <source>
        <strain evidence="12">J235TASD1</strain>
    </source>
</reference>
<evidence type="ECO:0000259" key="10">
    <source>
        <dbReference type="SMART" id="SM00665"/>
    </source>
</evidence>
<feature type="domain" description="Cytochrome b561" evidence="10">
    <location>
        <begin position="263"/>
        <end position="384"/>
    </location>
</feature>
<keyword evidence="12" id="KW-1185">Reference proteome</keyword>
<dbReference type="CDD" id="cd09630">
    <property type="entry name" value="CDH_like_cytochrome"/>
    <property type="match status" value="1"/>
</dbReference>
<dbReference type="GO" id="GO:0016020">
    <property type="term" value="C:membrane"/>
    <property type="evidence" value="ECO:0007669"/>
    <property type="project" value="UniProtKB-SubCell"/>
</dbReference>
<keyword evidence="6 8" id="KW-0472">Membrane</keyword>
<feature type="signal peptide" evidence="9">
    <location>
        <begin position="1"/>
        <end position="22"/>
    </location>
</feature>
<dbReference type="STRING" id="196109.A0A136J194"/>
<evidence type="ECO:0000256" key="9">
    <source>
        <dbReference type="SAM" id="SignalP"/>
    </source>
</evidence>
<dbReference type="EMBL" id="KQ964251">
    <property type="protein sequence ID" value="KXJ90839.1"/>
    <property type="molecule type" value="Genomic_DNA"/>
</dbReference>
<keyword evidence="4" id="KW-0249">Electron transport</keyword>
<keyword evidence="5 8" id="KW-1133">Transmembrane helix</keyword>
<feature type="compositionally biased region" description="Polar residues" evidence="7">
    <location>
        <begin position="483"/>
        <end position="492"/>
    </location>
</feature>
<dbReference type="InterPro" id="IPR015920">
    <property type="entry name" value="Cellobiose_DH-like_cyt"/>
</dbReference>
<comment type="subcellular location">
    <subcellularLocation>
        <location evidence="1">Membrane</location>
    </subcellularLocation>
</comment>